<dbReference type="Proteomes" id="UP000016629">
    <property type="component" value="Chromosome"/>
</dbReference>
<dbReference type="EMBL" id="CP011536">
    <property type="protein sequence ID" value="AKM50611.1"/>
    <property type="molecule type" value="Genomic_DNA"/>
</dbReference>
<proteinExistence type="predicted"/>
<gene>
    <name evidence="1" type="ORF">N573_002150</name>
</gene>
<reference evidence="1 2" key="1">
    <citation type="journal article" date="2013" name="Genome Announc.">
        <title>Draft Genome Sequence of Lactobacillus fermentum Strain 3872.</title>
        <authorList>
            <person name="Karlyshev A.V."/>
            <person name="Raju K."/>
            <person name="Abramov V.M."/>
        </authorList>
    </citation>
    <scope>NUCLEOTIDE SEQUENCE [LARGE SCALE GENOMIC DNA]</scope>
    <source>
        <strain evidence="1 2">3872</strain>
    </source>
</reference>
<dbReference type="RefSeq" id="WP_048340475.1">
    <property type="nucleotide sequence ID" value="NZ_CP011536.1"/>
</dbReference>
<protein>
    <submittedName>
        <fullName evidence="1">Uncharacterized protein</fullName>
    </submittedName>
</protein>
<reference evidence="1 2" key="2">
    <citation type="journal article" name="FEMS Microbiol. Lett.">
        <title>Lactobacillus fermentum 3872 genome sequencing reveals plasmid and chromosomal genes potentially involved in a probiotic activity.</title>
        <authorList>
            <person name="Lehri B."/>
            <person name="Seddon A.M."/>
            <person name="Karlyshev A.V."/>
        </authorList>
    </citation>
    <scope>NUCLEOTIDE SEQUENCE [LARGE SCALE GENOMIC DNA]</scope>
    <source>
        <strain evidence="1 2">3872</strain>
    </source>
</reference>
<evidence type="ECO:0000313" key="2">
    <source>
        <dbReference type="Proteomes" id="UP000016629"/>
    </source>
</evidence>
<name>A0A806TJJ0_LIMFE</name>
<dbReference type="AlphaFoldDB" id="A0A806TJJ0"/>
<evidence type="ECO:0000313" key="1">
    <source>
        <dbReference type="EMBL" id="AKM50611.1"/>
    </source>
</evidence>
<organism evidence="1 2">
    <name type="scientific">Limosilactobacillus fermentum 3872</name>
    <dbReference type="NCBI Taxonomy" id="1381124"/>
    <lineage>
        <taxon>Bacteria</taxon>
        <taxon>Bacillati</taxon>
        <taxon>Bacillota</taxon>
        <taxon>Bacilli</taxon>
        <taxon>Lactobacillales</taxon>
        <taxon>Lactobacillaceae</taxon>
        <taxon>Limosilactobacillus</taxon>
    </lineage>
</organism>
<accession>A0A806TJJ0</accession>
<sequence length="97" mass="10972">MNYYNDLGTNQAAVYTFGPADVVQTVTNFIGSRIFGMEILSNTKNSRPRFISTLFVGNALKSITDFCNIKLLFDKGLGNYVDKLKHEIQLNIDEQMK</sequence>